<keyword evidence="9 15" id="KW-0560">Oxidoreductase</keyword>
<keyword evidence="8" id="KW-1133">Transmembrane helix</keyword>
<evidence type="ECO:0000256" key="4">
    <source>
        <dbReference type="ARBA" id="ARBA00010617"/>
    </source>
</evidence>
<dbReference type="PANTHER" id="PTHR46300">
    <property type="entry name" value="P450, PUTATIVE (EUROFUNG)-RELATED-RELATED"/>
    <property type="match status" value="1"/>
</dbReference>
<dbReference type="GO" id="GO:0016705">
    <property type="term" value="F:oxidoreductase activity, acting on paired donors, with incorporation or reduction of molecular oxygen"/>
    <property type="evidence" value="ECO:0007669"/>
    <property type="project" value="InterPro"/>
</dbReference>
<evidence type="ECO:0000256" key="3">
    <source>
        <dbReference type="ARBA" id="ARBA00005179"/>
    </source>
</evidence>
<evidence type="ECO:0000256" key="11">
    <source>
        <dbReference type="ARBA" id="ARBA00023033"/>
    </source>
</evidence>
<dbReference type="GO" id="GO:0004497">
    <property type="term" value="F:monooxygenase activity"/>
    <property type="evidence" value="ECO:0007669"/>
    <property type="project" value="UniProtKB-KW"/>
</dbReference>
<evidence type="ECO:0000256" key="12">
    <source>
        <dbReference type="ARBA" id="ARBA00023136"/>
    </source>
</evidence>
<name>A0A5C3KNE5_COPMA</name>
<dbReference type="PANTHER" id="PTHR46300:SF2">
    <property type="entry name" value="CYTOCHROME P450 MONOOXYGENASE ALNH-RELATED"/>
    <property type="match status" value="1"/>
</dbReference>
<dbReference type="STRING" id="230819.A0A5C3KNE5"/>
<evidence type="ECO:0000256" key="1">
    <source>
        <dbReference type="ARBA" id="ARBA00001971"/>
    </source>
</evidence>
<evidence type="ECO:0000313" key="17">
    <source>
        <dbReference type="Proteomes" id="UP000307440"/>
    </source>
</evidence>
<dbReference type="EMBL" id="ML210269">
    <property type="protein sequence ID" value="TFK21403.1"/>
    <property type="molecule type" value="Genomic_DNA"/>
</dbReference>
<feature type="binding site" description="axial binding residue" evidence="14">
    <location>
        <position position="432"/>
    </location>
    <ligand>
        <name>heme</name>
        <dbReference type="ChEBI" id="CHEBI:30413"/>
    </ligand>
    <ligandPart>
        <name>Fe</name>
        <dbReference type="ChEBI" id="CHEBI:18248"/>
    </ligandPart>
</feature>
<dbReference type="Proteomes" id="UP000307440">
    <property type="component" value="Unassembled WGS sequence"/>
</dbReference>
<dbReference type="InterPro" id="IPR001128">
    <property type="entry name" value="Cyt_P450"/>
</dbReference>
<keyword evidence="5 14" id="KW-0349">Heme</keyword>
<keyword evidence="13" id="KW-0325">Glycoprotein</keyword>
<dbReference type="GO" id="GO:0020037">
    <property type="term" value="F:heme binding"/>
    <property type="evidence" value="ECO:0007669"/>
    <property type="project" value="InterPro"/>
</dbReference>
<comment type="similarity">
    <text evidence="4 15">Belongs to the cytochrome P450 family.</text>
</comment>
<keyword evidence="6" id="KW-0812">Transmembrane</keyword>
<evidence type="ECO:0000256" key="10">
    <source>
        <dbReference type="ARBA" id="ARBA00023004"/>
    </source>
</evidence>
<evidence type="ECO:0000256" key="2">
    <source>
        <dbReference type="ARBA" id="ARBA00004167"/>
    </source>
</evidence>
<evidence type="ECO:0000256" key="14">
    <source>
        <dbReference type="PIRSR" id="PIRSR602401-1"/>
    </source>
</evidence>
<dbReference type="PROSITE" id="PS00086">
    <property type="entry name" value="CYTOCHROME_P450"/>
    <property type="match status" value="1"/>
</dbReference>
<reference evidence="16 17" key="1">
    <citation type="journal article" date="2019" name="Nat. Ecol. Evol.">
        <title>Megaphylogeny resolves global patterns of mushroom evolution.</title>
        <authorList>
            <person name="Varga T."/>
            <person name="Krizsan K."/>
            <person name="Foldi C."/>
            <person name="Dima B."/>
            <person name="Sanchez-Garcia M."/>
            <person name="Sanchez-Ramirez S."/>
            <person name="Szollosi G.J."/>
            <person name="Szarkandi J.G."/>
            <person name="Papp V."/>
            <person name="Albert L."/>
            <person name="Andreopoulos W."/>
            <person name="Angelini C."/>
            <person name="Antonin V."/>
            <person name="Barry K.W."/>
            <person name="Bougher N.L."/>
            <person name="Buchanan P."/>
            <person name="Buyck B."/>
            <person name="Bense V."/>
            <person name="Catcheside P."/>
            <person name="Chovatia M."/>
            <person name="Cooper J."/>
            <person name="Damon W."/>
            <person name="Desjardin D."/>
            <person name="Finy P."/>
            <person name="Geml J."/>
            <person name="Haridas S."/>
            <person name="Hughes K."/>
            <person name="Justo A."/>
            <person name="Karasinski D."/>
            <person name="Kautmanova I."/>
            <person name="Kiss B."/>
            <person name="Kocsube S."/>
            <person name="Kotiranta H."/>
            <person name="LaButti K.M."/>
            <person name="Lechner B.E."/>
            <person name="Liimatainen K."/>
            <person name="Lipzen A."/>
            <person name="Lukacs Z."/>
            <person name="Mihaltcheva S."/>
            <person name="Morgado L.N."/>
            <person name="Niskanen T."/>
            <person name="Noordeloos M.E."/>
            <person name="Ohm R.A."/>
            <person name="Ortiz-Santana B."/>
            <person name="Ovrebo C."/>
            <person name="Racz N."/>
            <person name="Riley R."/>
            <person name="Savchenko A."/>
            <person name="Shiryaev A."/>
            <person name="Soop K."/>
            <person name="Spirin V."/>
            <person name="Szebenyi C."/>
            <person name="Tomsovsky M."/>
            <person name="Tulloss R.E."/>
            <person name="Uehling J."/>
            <person name="Grigoriev I.V."/>
            <person name="Vagvolgyi C."/>
            <person name="Papp T."/>
            <person name="Martin F.M."/>
            <person name="Miettinen O."/>
            <person name="Hibbett D.S."/>
            <person name="Nagy L.G."/>
        </authorList>
    </citation>
    <scope>NUCLEOTIDE SEQUENCE [LARGE SCALE GENOMIC DNA]</scope>
    <source>
        <strain evidence="16 17">CBS 121175</strain>
    </source>
</reference>
<dbReference type="InterPro" id="IPR036396">
    <property type="entry name" value="Cyt_P450_sf"/>
</dbReference>
<evidence type="ECO:0000256" key="6">
    <source>
        <dbReference type="ARBA" id="ARBA00022692"/>
    </source>
</evidence>
<gene>
    <name evidence="16" type="ORF">FA15DRAFT_623999</name>
</gene>
<dbReference type="GO" id="GO:0005506">
    <property type="term" value="F:iron ion binding"/>
    <property type="evidence" value="ECO:0007669"/>
    <property type="project" value="InterPro"/>
</dbReference>
<dbReference type="OrthoDB" id="2789670at2759"/>
<keyword evidence="11 15" id="KW-0503">Monooxygenase</keyword>
<dbReference type="InterPro" id="IPR002401">
    <property type="entry name" value="Cyt_P450_E_grp-I"/>
</dbReference>
<protein>
    <submittedName>
        <fullName evidence="16">Cytochrome P450</fullName>
    </submittedName>
</protein>
<evidence type="ECO:0000256" key="7">
    <source>
        <dbReference type="ARBA" id="ARBA00022723"/>
    </source>
</evidence>
<accession>A0A5C3KNE5</accession>
<evidence type="ECO:0000256" key="13">
    <source>
        <dbReference type="ARBA" id="ARBA00023180"/>
    </source>
</evidence>
<dbReference type="InterPro" id="IPR017972">
    <property type="entry name" value="Cyt_P450_CS"/>
</dbReference>
<keyword evidence="10 14" id="KW-0408">Iron</keyword>
<proteinExistence type="inferred from homology"/>
<comment type="cofactor">
    <cofactor evidence="1 14">
        <name>heme</name>
        <dbReference type="ChEBI" id="CHEBI:30413"/>
    </cofactor>
</comment>
<dbReference type="SUPFAM" id="SSF48264">
    <property type="entry name" value="Cytochrome P450"/>
    <property type="match status" value="1"/>
</dbReference>
<dbReference type="GO" id="GO:0016020">
    <property type="term" value="C:membrane"/>
    <property type="evidence" value="ECO:0007669"/>
    <property type="project" value="UniProtKB-SubCell"/>
</dbReference>
<dbReference type="InterPro" id="IPR050364">
    <property type="entry name" value="Cytochrome_P450_fung"/>
</dbReference>
<dbReference type="PRINTS" id="PR00463">
    <property type="entry name" value="EP450I"/>
</dbReference>
<evidence type="ECO:0000256" key="15">
    <source>
        <dbReference type="RuleBase" id="RU000461"/>
    </source>
</evidence>
<evidence type="ECO:0000256" key="8">
    <source>
        <dbReference type="ARBA" id="ARBA00022989"/>
    </source>
</evidence>
<comment type="subcellular location">
    <subcellularLocation>
        <location evidence="2">Membrane</location>
        <topology evidence="2">Single-pass membrane protein</topology>
    </subcellularLocation>
</comment>
<evidence type="ECO:0000256" key="9">
    <source>
        <dbReference type="ARBA" id="ARBA00023002"/>
    </source>
</evidence>
<dbReference type="Gene3D" id="1.10.630.10">
    <property type="entry name" value="Cytochrome P450"/>
    <property type="match status" value="1"/>
</dbReference>
<dbReference type="AlphaFoldDB" id="A0A5C3KNE5"/>
<sequence length="491" mass="55115">MAGRMPTKEPWKTYASWSRTYESPIISFRVYNTTLIVLSSVQAIQDMLERRQDIYSERPRNTMYNDICGRGKTIFNVDASSTRHKMYRKMLGKGLGPRGGRAGNGAKVIRGYTPLIEREARRLAESLISMSRGHGEGIVDDFIPLVQRSAVAVILGIAFGYTVQGDSDPFIKVSEEASKISGYAMAPGRWMVDYVPLLRYVPAWMLGAGWKRQGLIWRERLHHLADVPHLWAKNQIETGNYEESFTSRLLRPDPETGVDGVQVGPEQEELVKWCAGGLYAGASDTTVSAIVSFILLMALYPEVQCRAREEVLAHLPAGDDDDSTDLAFIHRLPYLNAVMQEVLRYAPVGNLALPHRVSQEDEYGGLRIPQNATVIANVWAIFHNETLYPNPHSFWPERFLGSNAESNAASIKSSVPQPDPRRWAFGFGKRVCPGMYFAETTMLYAFFHILATCEMSLPPSLSARPEVEFTTGITSHIKPFPVVVQPLRKFR</sequence>
<keyword evidence="12" id="KW-0472">Membrane</keyword>
<dbReference type="CDD" id="cd11065">
    <property type="entry name" value="CYP64-like"/>
    <property type="match status" value="1"/>
</dbReference>
<dbReference type="Pfam" id="PF00067">
    <property type="entry name" value="p450"/>
    <property type="match status" value="1"/>
</dbReference>
<evidence type="ECO:0000313" key="16">
    <source>
        <dbReference type="EMBL" id="TFK21403.1"/>
    </source>
</evidence>
<keyword evidence="17" id="KW-1185">Reference proteome</keyword>
<keyword evidence="7 14" id="KW-0479">Metal-binding</keyword>
<organism evidence="16 17">
    <name type="scientific">Coprinopsis marcescibilis</name>
    <name type="common">Agaric fungus</name>
    <name type="synonym">Psathyrella marcescibilis</name>
    <dbReference type="NCBI Taxonomy" id="230819"/>
    <lineage>
        <taxon>Eukaryota</taxon>
        <taxon>Fungi</taxon>
        <taxon>Dikarya</taxon>
        <taxon>Basidiomycota</taxon>
        <taxon>Agaricomycotina</taxon>
        <taxon>Agaricomycetes</taxon>
        <taxon>Agaricomycetidae</taxon>
        <taxon>Agaricales</taxon>
        <taxon>Agaricineae</taxon>
        <taxon>Psathyrellaceae</taxon>
        <taxon>Coprinopsis</taxon>
    </lineage>
</organism>
<dbReference type="PRINTS" id="PR00385">
    <property type="entry name" value="P450"/>
</dbReference>
<evidence type="ECO:0000256" key="5">
    <source>
        <dbReference type="ARBA" id="ARBA00022617"/>
    </source>
</evidence>
<comment type="pathway">
    <text evidence="3">Secondary metabolite biosynthesis.</text>
</comment>